<dbReference type="PANTHER" id="PTHR33169:SF14">
    <property type="entry name" value="TRANSCRIPTIONAL REGULATOR RV3488"/>
    <property type="match status" value="1"/>
</dbReference>
<dbReference type="Gene3D" id="1.10.10.10">
    <property type="entry name" value="Winged helix-like DNA-binding domain superfamily/Winged helix DNA-binding domain"/>
    <property type="match status" value="1"/>
</dbReference>
<protein>
    <submittedName>
        <fullName evidence="3">PadR family transcriptional regulator</fullName>
    </submittedName>
</protein>
<evidence type="ECO:0000313" key="4">
    <source>
        <dbReference type="Proteomes" id="UP000641386"/>
    </source>
</evidence>
<dbReference type="InterPro" id="IPR036390">
    <property type="entry name" value="WH_DNA-bd_sf"/>
</dbReference>
<dbReference type="AlphaFoldDB" id="A0A918ZKT5"/>
<feature type="coiled-coil region" evidence="1">
    <location>
        <begin position="123"/>
        <end position="150"/>
    </location>
</feature>
<feature type="domain" description="Transcription regulator PadR N-terminal" evidence="2">
    <location>
        <begin position="14"/>
        <end position="89"/>
    </location>
</feature>
<evidence type="ECO:0000313" key="3">
    <source>
        <dbReference type="EMBL" id="GHE58132.1"/>
    </source>
</evidence>
<dbReference type="InterPro" id="IPR052509">
    <property type="entry name" value="Metal_resp_DNA-bind_regulator"/>
</dbReference>
<organism evidence="3 4">
    <name type="scientific">Streptomyces spiralis</name>
    <dbReference type="NCBI Taxonomy" id="66376"/>
    <lineage>
        <taxon>Bacteria</taxon>
        <taxon>Bacillati</taxon>
        <taxon>Actinomycetota</taxon>
        <taxon>Actinomycetes</taxon>
        <taxon>Kitasatosporales</taxon>
        <taxon>Streptomycetaceae</taxon>
        <taxon>Streptomyces</taxon>
    </lineage>
</organism>
<dbReference type="Pfam" id="PF03551">
    <property type="entry name" value="PadR"/>
    <property type="match status" value="1"/>
</dbReference>
<dbReference type="Proteomes" id="UP000641386">
    <property type="component" value="Unassembled WGS sequence"/>
</dbReference>
<evidence type="ECO:0000256" key="1">
    <source>
        <dbReference type="SAM" id="Coils"/>
    </source>
</evidence>
<dbReference type="RefSeq" id="WP_189896500.1">
    <property type="nucleotide sequence ID" value="NZ_BNBC01000003.1"/>
</dbReference>
<reference evidence="3" key="1">
    <citation type="journal article" date="2014" name="Int. J. Syst. Evol. Microbiol.">
        <title>Complete genome sequence of Corynebacterium casei LMG S-19264T (=DSM 44701T), isolated from a smear-ripened cheese.</title>
        <authorList>
            <consortium name="US DOE Joint Genome Institute (JGI-PGF)"/>
            <person name="Walter F."/>
            <person name="Albersmeier A."/>
            <person name="Kalinowski J."/>
            <person name="Ruckert C."/>
        </authorList>
    </citation>
    <scope>NUCLEOTIDE SEQUENCE</scope>
    <source>
        <strain evidence="3">JCM 3302</strain>
    </source>
</reference>
<comment type="caution">
    <text evidence="3">The sequence shown here is derived from an EMBL/GenBank/DDBJ whole genome shotgun (WGS) entry which is preliminary data.</text>
</comment>
<proteinExistence type="predicted"/>
<dbReference type="EMBL" id="BNBC01000003">
    <property type="protein sequence ID" value="GHE58132.1"/>
    <property type="molecule type" value="Genomic_DNA"/>
</dbReference>
<accession>A0A918ZKT5</accession>
<evidence type="ECO:0000259" key="2">
    <source>
        <dbReference type="Pfam" id="PF03551"/>
    </source>
</evidence>
<dbReference type="PANTHER" id="PTHR33169">
    <property type="entry name" value="PADR-FAMILY TRANSCRIPTIONAL REGULATOR"/>
    <property type="match status" value="1"/>
</dbReference>
<gene>
    <name evidence="3" type="ORF">GCM10014715_08830</name>
</gene>
<name>A0A918ZKT5_9ACTN</name>
<dbReference type="SUPFAM" id="SSF46785">
    <property type="entry name" value="Winged helix' DNA-binding domain"/>
    <property type="match status" value="1"/>
</dbReference>
<dbReference type="InterPro" id="IPR005149">
    <property type="entry name" value="Tscrpt_reg_PadR_N"/>
</dbReference>
<keyword evidence="4" id="KW-1185">Reference proteome</keyword>
<reference evidence="3" key="2">
    <citation type="submission" date="2020-09" db="EMBL/GenBank/DDBJ databases">
        <authorList>
            <person name="Sun Q."/>
            <person name="Ohkuma M."/>
        </authorList>
    </citation>
    <scope>NUCLEOTIDE SEQUENCE</scope>
    <source>
        <strain evidence="3">JCM 3302</strain>
    </source>
</reference>
<dbReference type="InterPro" id="IPR036388">
    <property type="entry name" value="WH-like_DNA-bd_sf"/>
</dbReference>
<sequence>MSSPVRSSPLALTVLALLHHKPLHPYGIQRLIKQWGKDQVVNVGQRAGLYRTIERLRAAGLITVGHTERDQQYPERTVYEITASGRTVTRQWLEQMLAVPKQEYPEFPAALSYVLMLTPSEAQEILQQRLDHLERTRAALDTTLAAETERGLPRVSTLELEYLRTVTEAEEQWLRSVVQDLASGHLTWPAEMPTAFDESSTST</sequence>
<keyword evidence="1" id="KW-0175">Coiled coil</keyword>